<dbReference type="InterPro" id="IPR045584">
    <property type="entry name" value="Pilin-like"/>
</dbReference>
<sequence>MKRRIAGFTLLEMVLALAIFALLGVMANRLLQQGMALERFSARHAQRLAQIQHAFTLMERDFSAMVPRPVRTPGRLAGASPRVSEGRSGNDSIVFTHAGWLNPGGQLARSTLQRVGYRFESGALIREYLDYPDMPTENGVHRQRLLREVTGLQLRYWHQGKWQRQWQEDEGMPQAVEITLSLTEGKTVMRRFLLAEGK</sequence>
<protein>
    <recommendedName>
        <fullName evidence="3">Type II secretion system protein J</fullName>
    </recommendedName>
</protein>
<evidence type="ECO:0000256" key="3">
    <source>
        <dbReference type="ARBA" id="ARBA00021539"/>
    </source>
</evidence>
<dbReference type="Gene3D" id="2.10.70.20">
    <property type="entry name" value="gspk-gspi-gspj complex like domains"/>
    <property type="match status" value="1"/>
</dbReference>
<keyword evidence="7" id="KW-0812">Transmembrane</keyword>
<dbReference type="SUPFAM" id="SSF54523">
    <property type="entry name" value="Pili subunits"/>
    <property type="match status" value="1"/>
</dbReference>
<dbReference type="GO" id="GO:0015627">
    <property type="term" value="C:type II protein secretion system complex"/>
    <property type="evidence" value="ECO:0007669"/>
    <property type="project" value="InterPro"/>
</dbReference>
<evidence type="ECO:0000256" key="4">
    <source>
        <dbReference type="ARBA" id="ARBA00022475"/>
    </source>
</evidence>
<dbReference type="InterPro" id="IPR012902">
    <property type="entry name" value="N_methyl_site"/>
</dbReference>
<dbReference type="InterPro" id="IPR010055">
    <property type="entry name" value="T2SS_protein-GspJ"/>
</dbReference>
<dbReference type="AlphaFoldDB" id="A0A370Q8A9"/>
<keyword evidence="6" id="KW-0997">Cell inner membrane</keyword>
<comment type="similarity">
    <text evidence="2">Belongs to the GSP J family.</text>
</comment>
<evidence type="ECO:0000256" key="6">
    <source>
        <dbReference type="ARBA" id="ARBA00022519"/>
    </source>
</evidence>
<comment type="caution">
    <text evidence="10">The sequence shown here is derived from an EMBL/GenBank/DDBJ whole genome shotgun (WGS) entry which is preliminary data.</text>
</comment>
<evidence type="ECO:0000256" key="5">
    <source>
        <dbReference type="ARBA" id="ARBA00022481"/>
    </source>
</evidence>
<keyword evidence="4" id="KW-1003">Cell membrane</keyword>
<dbReference type="Pfam" id="PF11612">
    <property type="entry name" value="T2SSJ"/>
    <property type="match status" value="1"/>
</dbReference>
<dbReference type="Pfam" id="PF07963">
    <property type="entry name" value="N_methyl"/>
    <property type="match status" value="1"/>
</dbReference>
<comment type="subcellular location">
    <subcellularLocation>
        <location evidence="1">Cell inner membrane</location>
        <topology evidence="1">Single-pass membrane protein</topology>
    </subcellularLocation>
</comment>
<organism evidence="10 11">
    <name type="scientific">Enterobacillus tribolii</name>
    <dbReference type="NCBI Taxonomy" id="1487935"/>
    <lineage>
        <taxon>Bacteria</taxon>
        <taxon>Pseudomonadati</taxon>
        <taxon>Pseudomonadota</taxon>
        <taxon>Gammaproteobacteria</taxon>
        <taxon>Enterobacterales</taxon>
        <taxon>Hafniaceae</taxon>
        <taxon>Enterobacillus</taxon>
    </lineage>
</organism>
<keyword evidence="9" id="KW-0472">Membrane</keyword>
<dbReference type="Gene3D" id="3.10.610.10">
    <property type="entry name" value="GSPII I/J protein-like"/>
    <property type="match status" value="1"/>
</dbReference>
<dbReference type="OrthoDB" id="9794345at2"/>
<dbReference type="RefSeq" id="WP_115460232.1">
    <property type="nucleotide sequence ID" value="NZ_QRAP01000013.1"/>
</dbReference>
<dbReference type="GO" id="GO:0005886">
    <property type="term" value="C:plasma membrane"/>
    <property type="evidence" value="ECO:0007669"/>
    <property type="project" value="UniProtKB-SubCell"/>
</dbReference>
<evidence type="ECO:0000256" key="7">
    <source>
        <dbReference type="ARBA" id="ARBA00022692"/>
    </source>
</evidence>
<evidence type="ECO:0000256" key="1">
    <source>
        <dbReference type="ARBA" id="ARBA00004377"/>
    </source>
</evidence>
<keyword evidence="5" id="KW-0488">Methylation</keyword>
<name>A0A370Q8A9_9GAMM</name>
<dbReference type="PANTHER" id="PTHR39583:SF2">
    <property type="entry name" value="TYPE II SECRETION SYSTEM PROTEIN J"/>
    <property type="match status" value="1"/>
</dbReference>
<dbReference type="PROSITE" id="PS00409">
    <property type="entry name" value="PROKAR_NTER_METHYL"/>
    <property type="match status" value="1"/>
</dbReference>
<keyword evidence="11" id="KW-1185">Reference proteome</keyword>
<dbReference type="EMBL" id="QRAP01000013">
    <property type="protein sequence ID" value="RDK84583.1"/>
    <property type="molecule type" value="Genomic_DNA"/>
</dbReference>
<reference evidence="10 11" key="1">
    <citation type="submission" date="2018-07" db="EMBL/GenBank/DDBJ databases">
        <title>Genomic Encyclopedia of Type Strains, Phase IV (KMG-IV): sequencing the most valuable type-strain genomes for metagenomic binning, comparative biology and taxonomic classification.</title>
        <authorList>
            <person name="Goeker M."/>
        </authorList>
    </citation>
    <scope>NUCLEOTIDE SEQUENCE [LARGE SCALE GENOMIC DNA]</scope>
    <source>
        <strain evidence="10 11">DSM 103736</strain>
    </source>
</reference>
<keyword evidence="8" id="KW-1133">Transmembrane helix</keyword>
<dbReference type="PANTHER" id="PTHR39583">
    <property type="entry name" value="TYPE II SECRETION SYSTEM PROTEIN J-RELATED"/>
    <property type="match status" value="1"/>
</dbReference>
<evidence type="ECO:0000313" key="11">
    <source>
        <dbReference type="Proteomes" id="UP000254848"/>
    </source>
</evidence>
<dbReference type="GO" id="GO:0015628">
    <property type="term" value="P:protein secretion by the type II secretion system"/>
    <property type="evidence" value="ECO:0007669"/>
    <property type="project" value="InterPro"/>
</dbReference>
<evidence type="ECO:0000256" key="2">
    <source>
        <dbReference type="ARBA" id="ARBA00011084"/>
    </source>
</evidence>
<gene>
    <name evidence="10" type="ORF">C8D90_11362</name>
</gene>
<dbReference type="NCBIfam" id="TIGR01711">
    <property type="entry name" value="gspJ"/>
    <property type="match status" value="1"/>
</dbReference>
<evidence type="ECO:0000256" key="8">
    <source>
        <dbReference type="ARBA" id="ARBA00022989"/>
    </source>
</evidence>
<dbReference type="Proteomes" id="UP000254848">
    <property type="component" value="Unassembled WGS sequence"/>
</dbReference>
<dbReference type="NCBIfam" id="TIGR02532">
    <property type="entry name" value="IV_pilin_GFxxxE"/>
    <property type="match status" value="1"/>
</dbReference>
<proteinExistence type="inferred from homology"/>
<evidence type="ECO:0000313" key="10">
    <source>
        <dbReference type="EMBL" id="RDK84583.1"/>
    </source>
</evidence>
<evidence type="ECO:0000256" key="9">
    <source>
        <dbReference type="ARBA" id="ARBA00023136"/>
    </source>
</evidence>
<dbReference type="InterPro" id="IPR051621">
    <property type="entry name" value="T2SS_protein_J"/>
</dbReference>
<accession>A0A370Q8A9</accession>